<proteinExistence type="predicted"/>
<organism evidence="2">
    <name type="scientific">Ophiognomonia clavigignenti-juglandacearum</name>
    <dbReference type="NCBI Taxonomy" id="218668"/>
    <lineage>
        <taxon>Eukaryota</taxon>
        <taxon>Fungi</taxon>
        <taxon>Dikarya</taxon>
        <taxon>Ascomycota</taxon>
        <taxon>Pezizomycotina</taxon>
        <taxon>Sordariomycetes</taxon>
        <taxon>Sordariomycetidae</taxon>
        <taxon>Diaporthales</taxon>
        <taxon>Gnomoniaceae</taxon>
        <taxon>Ophiognomonia</taxon>
    </lineage>
</organism>
<keyword evidence="2" id="KW-0496">Mitochondrion</keyword>
<keyword evidence="1" id="KW-0812">Transmembrane</keyword>
<dbReference type="EMBL" id="KY575058">
    <property type="protein sequence ID" value="ATI20552.1"/>
    <property type="molecule type" value="Genomic_DNA"/>
</dbReference>
<feature type="transmembrane region" description="Helical" evidence="1">
    <location>
        <begin position="20"/>
        <end position="41"/>
    </location>
</feature>
<protein>
    <submittedName>
        <fullName evidence="2">Uncharacterized protein</fullName>
    </submittedName>
</protein>
<dbReference type="AlphaFoldDB" id="A0A291LJ74"/>
<gene>
    <name evidence="2" type="primary">orf129</name>
</gene>
<reference evidence="2" key="1">
    <citation type="submission" date="2017-02" db="EMBL/GenBank/DDBJ databases">
        <title>Fungal Comparative Genomics of Melanconis species and Ophiognomonia clavigignenti-juglandacearum at Different Phylogenetic Distances.</title>
        <authorList>
            <person name="Demers J.E."/>
            <person name="Castlebury L.A."/>
        </authorList>
    </citation>
    <scope>NUCLEOTIDE SEQUENCE</scope>
    <source>
        <strain evidence="2">ATCC36624</strain>
    </source>
</reference>
<evidence type="ECO:0000256" key="1">
    <source>
        <dbReference type="SAM" id="Phobius"/>
    </source>
</evidence>
<accession>A0A291LJ74</accession>
<name>A0A291LJ74_9PEZI</name>
<feature type="transmembrane region" description="Helical" evidence="1">
    <location>
        <begin position="84"/>
        <end position="107"/>
    </location>
</feature>
<evidence type="ECO:0000313" key="2">
    <source>
        <dbReference type="EMBL" id="ATI20552.1"/>
    </source>
</evidence>
<sequence>MRRGSNYILMGESWWIKGSQVYAGFLWFQYGIYINWVYFYFCIGRIKASSTGYFSSKRFMFIKKKKWQQHYYIRQLTLHLNRRIWYYLLYESSSFAVCRLWYLLILYDLFPGGGGNPFRDSLTGIPAGD</sequence>
<keyword evidence="1" id="KW-1133">Transmembrane helix</keyword>
<keyword evidence="1" id="KW-0472">Membrane</keyword>
<geneLocation type="mitochondrion" evidence="2"/>